<dbReference type="InterPro" id="IPR011042">
    <property type="entry name" value="6-blade_b-propeller_TolB-like"/>
</dbReference>
<sequence>MERRAGGNGICSDSRRQILSGSFLLVICVCGWMWFKSELQIDGSCLLFSSMATASSPSRSNRASAEQQTEWGSSLSSSSHMLRHTVVFLRKRSDRLKGMEVAQQQPHQQQEAAKEEEEERKEKEVEKEKERRWTISSSHLPTQEKERRIVLESTTLLNLDIFNVSLVVRSNVVLVHKPEHPFNIGINDSYGYDASTSASNWCGAAVRNIVFGEQGTIFYYILDERCLSSESPPRVTQRLVSYRRANLHPVVAGSNFLADSLLISYWWVGFDDDGARPSSSSHTILSPGSNTSEPLMAMVYGMDLTASGQQLVLSESVNGPQKSRITLLNTTGGQKLSMSTDADNLQGLALSPKKNRMYVADLKATKDDVVRILCADVPDSSAPPPSLSFDTVISFKSGVEPQIGDISFGAQSWDPEGRCLYFFDYGGRRLWSLVGAIDGDGAAGGATVTLVAGSGEEGGDDGKALNASFNGLKDIVVTPDGCNLFVSQIDGHLRWISMDFPCSGAERVRTIARYQGQNASYRDKGFWGLGLADGGQHLNLYVGSNDGQVFQLQVNKSSLHACVVAEAFRSSRLSCNVVIAIVLGIVGASLFLIGLLLCFYMRRARRTSKTHLPPTQPFVEAPTPHTSPPAAADRGEANVPLSSHLSADWPPEESSALHPTTVQEFSLSVLSDITDNFSQSCRIGDRGAFGEVFRAQMEGQHVAMKVMTGELTPGKRRQFRAEVNTLSRLHHGNLVELLGYCQEGTHSILVYPFFPGGSLHARLHHHTAGSRASATSGHPSPDPPLPPLTLAERLSITLQIAEGLRYLHHGANPPVIHRDIKSSNVLLGDGEGNDLRAVLADFGLARMMEKIFHEQQESAVSISDVVGTSGYMAPEYMREGKLTEKNDVYAFGVVVFEMLTGRRAVVINAAARQVESLIEWLETFFRNANVELPDAVLEACLRDDVASSYPTKKMVMEMLWLARECTQELDYLRPSMNAVGERISHLLSDAITRGGARLTY</sequence>
<keyword evidence="4" id="KW-0812">Transmembrane</keyword>
<dbReference type="Pfam" id="PF07714">
    <property type="entry name" value="PK_Tyr_Ser-Thr"/>
    <property type="match status" value="1"/>
</dbReference>
<dbReference type="EMBL" id="BFEA01000243">
    <property type="protein sequence ID" value="GBG76354.1"/>
    <property type="molecule type" value="Genomic_DNA"/>
</dbReference>
<dbReference type="InterPro" id="IPR000719">
    <property type="entry name" value="Prot_kinase_dom"/>
</dbReference>
<evidence type="ECO:0000313" key="7">
    <source>
        <dbReference type="Proteomes" id="UP000265515"/>
    </source>
</evidence>
<protein>
    <recommendedName>
        <fullName evidence="5">Protein kinase domain-containing protein</fullName>
    </recommendedName>
</protein>
<dbReference type="SMART" id="SM00220">
    <property type="entry name" value="S_TKc"/>
    <property type="match status" value="1"/>
</dbReference>
<evidence type="ECO:0000256" key="1">
    <source>
        <dbReference type="ARBA" id="ARBA00022741"/>
    </source>
</evidence>
<name>A0A388L210_CHABU</name>
<dbReference type="InterPro" id="IPR011009">
    <property type="entry name" value="Kinase-like_dom_sf"/>
</dbReference>
<dbReference type="OrthoDB" id="2431000at2759"/>
<feature type="region of interest" description="Disordered" evidence="3">
    <location>
        <begin position="610"/>
        <end position="637"/>
    </location>
</feature>
<dbReference type="Gene3D" id="1.10.510.10">
    <property type="entry name" value="Transferase(Phosphotransferase) domain 1"/>
    <property type="match status" value="1"/>
</dbReference>
<evidence type="ECO:0000259" key="5">
    <source>
        <dbReference type="PROSITE" id="PS50011"/>
    </source>
</evidence>
<organism evidence="6 7">
    <name type="scientific">Chara braunii</name>
    <name type="common">Braun's stonewort</name>
    <dbReference type="NCBI Taxonomy" id="69332"/>
    <lineage>
        <taxon>Eukaryota</taxon>
        <taxon>Viridiplantae</taxon>
        <taxon>Streptophyta</taxon>
        <taxon>Charophyceae</taxon>
        <taxon>Charales</taxon>
        <taxon>Characeae</taxon>
        <taxon>Chara</taxon>
    </lineage>
</organism>
<dbReference type="InterPro" id="IPR008271">
    <property type="entry name" value="Ser/Thr_kinase_AS"/>
</dbReference>
<evidence type="ECO:0000256" key="4">
    <source>
        <dbReference type="SAM" id="Phobius"/>
    </source>
</evidence>
<dbReference type="GO" id="GO:0004672">
    <property type="term" value="F:protein kinase activity"/>
    <property type="evidence" value="ECO:0007669"/>
    <property type="project" value="InterPro"/>
</dbReference>
<dbReference type="PROSITE" id="PS50011">
    <property type="entry name" value="PROTEIN_KINASE_DOM"/>
    <property type="match status" value="1"/>
</dbReference>
<dbReference type="InterPro" id="IPR001245">
    <property type="entry name" value="Ser-Thr/Tyr_kinase_cat_dom"/>
</dbReference>
<gene>
    <name evidence="6" type="ORF">CBR_g22101</name>
</gene>
<dbReference type="Gene3D" id="2.120.10.30">
    <property type="entry name" value="TolB, C-terminal domain"/>
    <property type="match status" value="1"/>
</dbReference>
<evidence type="ECO:0000256" key="3">
    <source>
        <dbReference type="SAM" id="MobiDB-lite"/>
    </source>
</evidence>
<feature type="region of interest" description="Disordered" evidence="3">
    <location>
        <begin position="55"/>
        <end position="77"/>
    </location>
</feature>
<evidence type="ECO:0000313" key="6">
    <source>
        <dbReference type="EMBL" id="GBG76354.1"/>
    </source>
</evidence>
<feature type="transmembrane region" description="Helical" evidence="4">
    <location>
        <begin position="577"/>
        <end position="600"/>
    </location>
</feature>
<dbReference type="SUPFAM" id="SSF75011">
    <property type="entry name" value="3-carboxy-cis,cis-mucoante lactonizing enzyme"/>
    <property type="match status" value="1"/>
</dbReference>
<keyword evidence="4" id="KW-1133">Transmembrane helix</keyword>
<feature type="compositionally biased region" description="Low complexity" evidence="3">
    <location>
        <begin position="55"/>
        <end position="65"/>
    </location>
</feature>
<reference evidence="6 7" key="1">
    <citation type="journal article" date="2018" name="Cell">
        <title>The Chara Genome: Secondary Complexity and Implications for Plant Terrestrialization.</title>
        <authorList>
            <person name="Nishiyama T."/>
            <person name="Sakayama H."/>
            <person name="Vries J.D."/>
            <person name="Buschmann H."/>
            <person name="Saint-Marcoux D."/>
            <person name="Ullrich K.K."/>
            <person name="Haas F.B."/>
            <person name="Vanderstraeten L."/>
            <person name="Becker D."/>
            <person name="Lang D."/>
            <person name="Vosolsobe S."/>
            <person name="Rombauts S."/>
            <person name="Wilhelmsson P.K.I."/>
            <person name="Janitza P."/>
            <person name="Kern R."/>
            <person name="Heyl A."/>
            <person name="Rumpler F."/>
            <person name="Villalobos L.I.A.C."/>
            <person name="Clay J.M."/>
            <person name="Skokan R."/>
            <person name="Toyoda A."/>
            <person name="Suzuki Y."/>
            <person name="Kagoshima H."/>
            <person name="Schijlen E."/>
            <person name="Tajeshwar N."/>
            <person name="Catarino B."/>
            <person name="Hetherington A.J."/>
            <person name="Saltykova A."/>
            <person name="Bonnot C."/>
            <person name="Breuninger H."/>
            <person name="Symeonidi A."/>
            <person name="Radhakrishnan G.V."/>
            <person name="Van Nieuwerburgh F."/>
            <person name="Deforce D."/>
            <person name="Chang C."/>
            <person name="Karol K.G."/>
            <person name="Hedrich R."/>
            <person name="Ulvskov P."/>
            <person name="Glockner G."/>
            <person name="Delwiche C.F."/>
            <person name="Petrasek J."/>
            <person name="Van de Peer Y."/>
            <person name="Friml J."/>
            <person name="Beilby M."/>
            <person name="Dolan L."/>
            <person name="Kohara Y."/>
            <person name="Sugano S."/>
            <person name="Fujiyama A."/>
            <person name="Delaux P.-M."/>
            <person name="Quint M."/>
            <person name="TheiBen G."/>
            <person name="Hagemann M."/>
            <person name="Harholt J."/>
            <person name="Dunand C."/>
            <person name="Zachgo S."/>
            <person name="Langdale J."/>
            <person name="Maumus F."/>
            <person name="Straeten D.V.D."/>
            <person name="Gould S.B."/>
            <person name="Rensing S.A."/>
        </authorList>
    </citation>
    <scope>NUCLEOTIDE SEQUENCE [LARGE SCALE GENOMIC DNA]</scope>
    <source>
        <strain evidence="6 7">S276</strain>
    </source>
</reference>
<feature type="compositionally biased region" description="Low complexity" evidence="3">
    <location>
        <begin position="100"/>
        <end position="111"/>
    </location>
</feature>
<feature type="compositionally biased region" description="Low complexity" evidence="3">
    <location>
        <begin position="621"/>
        <end position="632"/>
    </location>
</feature>
<feature type="region of interest" description="Disordered" evidence="3">
    <location>
        <begin position="98"/>
        <end position="127"/>
    </location>
</feature>
<dbReference type="GO" id="GO:0005524">
    <property type="term" value="F:ATP binding"/>
    <property type="evidence" value="ECO:0007669"/>
    <property type="project" value="UniProtKB-KW"/>
</dbReference>
<keyword evidence="4" id="KW-0472">Membrane</keyword>
<dbReference type="Gene3D" id="3.30.200.20">
    <property type="entry name" value="Phosphorylase Kinase, domain 1"/>
    <property type="match status" value="1"/>
</dbReference>
<dbReference type="AlphaFoldDB" id="A0A388L210"/>
<keyword evidence="1" id="KW-0547">Nucleotide-binding</keyword>
<dbReference type="PANTHER" id="PTHR47989">
    <property type="entry name" value="OS01G0750732 PROTEIN"/>
    <property type="match status" value="1"/>
</dbReference>
<feature type="region of interest" description="Disordered" evidence="3">
    <location>
        <begin position="765"/>
        <end position="787"/>
    </location>
</feature>
<accession>A0A388L210</accession>
<keyword evidence="2" id="KW-0067">ATP-binding</keyword>
<dbReference type="PROSITE" id="PS00108">
    <property type="entry name" value="PROTEIN_KINASE_ST"/>
    <property type="match status" value="1"/>
</dbReference>
<feature type="domain" description="Protein kinase" evidence="5">
    <location>
        <begin position="678"/>
        <end position="988"/>
    </location>
</feature>
<evidence type="ECO:0000256" key="2">
    <source>
        <dbReference type="ARBA" id="ARBA00022840"/>
    </source>
</evidence>
<comment type="caution">
    <text evidence="6">The sequence shown here is derived from an EMBL/GenBank/DDBJ whole genome shotgun (WGS) entry which is preliminary data.</text>
</comment>
<keyword evidence="7" id="KW-1185">Reference proteome</keyword>
<dbReference type="STRING" id="69332.A0A388L210"/>
<dbReference type="PANTHER" id="PTHR47989:SF47">
    <property type="entry name" value="SERINE_THREONINE-PROTEIN KINASE PBL28-RELATED"/>
    <property type="match status" value="1"/>
</dbReference>
<dbReference type="Proteomes" id="UP000265515">
    <property type="component" value="Unassembled WGS sequence"/>
</dbReference>
<proteinExistence type="predicted"/>
<dbReference type="SUPFAM" id="SSF56112">
    <property type="entry name" value="Protein kinase-like (PK-like)"/>
    <property type="match status" value="1"/>
</dbReference>
<dbReference type="Gramene" id="GBG76354">
    <property type="protein sequence ID" value="GBG76354"/>
    <property type="gene ID" value="CBR_g22101"/>
</dbReference>